<feature type="domain" description="Multidrug resistance protein MdtA-like barrel-sandwich hybrid" evidence="2">
    <location>
        <begin position="71"/>
        <end position="188"/>
    </location>
</feature>
<dbReference type="InterPro" id="IPR058792">
    <property type="entry name" value="Beta-barrel_RND_2"/>
</dbReference>
<gene>
    <name evidence="4" type="ORF">MNBD_GAMMA12-3835</name>
</gene>
<dbReference type="NCBIfam" id="TIGR01730">
    <property type="entry name" value="RND_mfp"/>
    <property type="match status" value="1"/>
</dbReference>
<dbReference type="AlphaFoldDB" id="A0A3B0Z935"/>
<evidence type="ECO:0000259" key="3">
    <source>
        <dbReference type="Pfam" id="PF25954"/>
    </source>
</evidence>
<dbReference type="InterPro" id="IPR058625">
    <property type="entry name" value="MdtA-like_BSH"/>
</dbReference>
<reference evidence="4" key="1">
    <citation type="submission" date="2018-06" db="EMBL/GenBank/DDBJ databases">
        <authorList>
            <person name="Zhirakovskaya E."/>
        </authorList>
    </citation>
    <scope>NUCLEOTIDE SEQUENCE</scope>
</reference>
<dbReference type="Gene3D" id="2.40.30.170">
    <property type="match status" value="1"/>
</dbReference>
<accession>A0A3B0Z935</accession>
<feature type="domain" description="CusB-like beta-barrel" evidence="3">
    <location>
        <begin position="204"/>
        <end position="278"/>
    </location>
</feature>
<proteinExistence type="predicted"/>
<sequence length="418" mass="46667">MPSTAPKNRKQLSILCILLSTIFLLQSCSESGKTSKKRRHARSHLVTIYTVKPEPIILTTTRTGTIGLKRSVKLFSQEEGEITKLLVDRGDTVKKNSLLVKIDDSLITVLLAKAKATREQTRQNLIRNQRLSRKQLVSKDQLIKAQTSYKIATADEELLKIRIRNTQIVAPFTGIISDRLADPGDVIAKHRHVLTLIDPSTYIINVKISELLIPHYKTNDSVNIQIDALGSINFKGKIVRIHPTIDPATRQGTLEIQMNSTPKGIKAGQLSRVTLTSHPRTGFSIPFNSLRRDKEGEFVYVVTTNKKKHAQHPSHTKTSTQKSDQRKPLSAEKGNAKHSKRSASQLTVKRHKVRSGLRHGILVEIHEGLQQEMKIVERGFLGLRPGKAILVVNGKKKKDSHTAKQKSSSQTPPPQSSQ</sequence>
<feature type="compositionally biased region" description="Basic residues" evidence="1">
    <location>
        <begin position="305"/>
        <end position="315"/>
    </location>
</feature>
<dbReference type="Pfam" id="PF25954">
    <property type="entry name" value="Beta-barrel_RND_2"/>
    <property type="match status" value="1"/>
</dbReference>
<dbReference type="SUPFAM" id="SSF111369">
    <property type="entry name" value="HlyD-like secretion proteins"/>
    <property type="match status" value="1"/>
</dbReference>
<dbReference type="Gene3D" id="2.40.50.100">
    <property type="match status" value="1"/>
</dbReference>
<dbReference type="PANTHER" id="PTHR30469">
    <property type="entry name" value="MULTIDRUG RESISTANCE PROTEIN MDTA"/>
    <property type="match status" value="1"/>
</dbReference>
<dbReference type="Gene3D" id="1.10.287.470">
    <property type="entry name" value="Helix hairpin bin"/>
    <property type="match status" value="1"/>
</dbReference>
<dbReference type="GO" id="GO:0015562">
    <property type="term" value="F:efflux transmembrane transporter activity"/>
    <property type="evidence" value="ECO:0007669"/>
    <property type="project" value="TreeGrafter"/>
</dbReference>
<dbReference type="InterPro" id="IPR006143">
    <property type="entry name" value="RND_pump_MFP"/>
</dbReference>
<evidence type="ECO:0000256" key="1">
    <source>
        <dbReference type="SAM" id="MobiDB-lite"/>
    </source>
</evidence>
<dbReference type="PANTHER" id="PTHR30469:SF15">
    <property type="entry name" value="HLYD FAMILY OF SECRETION PROTEINS"/>
    <property type="match status" value="1"/>
</dbReference>
<feature type="region of interest" description="Disordered" evidence="1">
    <location>
        <begin position="394"/>
        <end position="418"/>
    </location>
</feature>
<dbReference type="EMBL" id="UOFL01000143">
    <property type="protein sequence ID" value="VAW77914.1"/>
    <property type="molecule type" value="Genomic_DNA"/>
</dbReference>
<organism evidence="4">
    <name type="scientific">hydrothermal vent metagenome</name>
    <dbReference type="NCBI Taxonomy" id="652676"/>
    <lineage>
        <taxon>unclassified sequences</taxon>
        <taxon>metagenomes</taxon>
        <taxon>ecological metagenomes</taxon>
    </lineage>
</organism>
<feature type="region of interest" description="Disordered" evidence="1">
    <location>
        <begin position="304"/>
        <end position="352"/>
    </location>
</feature>
<protein>
    <submittedName>
        <fullName evidence="4">Probable Co/Zn/Cd efflux system membrane fusion protein</fullName>
    </submittedName>
</protein>
<evidence type="ECO:0000259" key="2">
    <source>
        <dbReference type="Pfam" id="PF25917"/>
    </source>
</evidence>
<dbReference type="Gene3D" id="2.40.420.20">
    <property type="match status" value="1"/>
</dbReference>
<evidence type="ECO:0000313" key="4">
    <source>
        <dbReference type="EMBL" id="VAW77914.1"/>
    </source>
</evidence>
<dbReference type="Pfam" id="PF25917">
    <property type="entry name" value="BSH_RND"/>
    <property type="match status" value="1"/>
</dbReference>
<dbReference type="PROSITE" id="PS51257">
    <property type="entry name" value="PROKAR_LIPOPROTEIN"/>
    <property type="match status" value="1"/>
</dbReference>
<name>A0A3B0Z935_9ZZZZ</name>
<dbReference type="GO" id="GO:1990281">
    <property type="term" value="C:efflux pump complex"/>
    <property type="evidence" value="ECO:0007669"/>
    <property type="project" value="TreeGrafter"/>
</dbReference>